<proteinExistence type="predicted"/>
<reference evidence="1" key="1">
    <citation type="journal article" date="2020" name="Cell">
        <title>Large-Scale Comparative Analyses of Tick Genomes Elucidate Their Genetic Diversity and Vector Capacities.</title>
        <authorList>
            <consortium name="Tick Genome and Microbiome Consortium (TIGMIC)"/>
            <person name="Jia N."/>
            <person name="Wang J."/>
            <person name="Shi W."/>
            <person name="Du L."/>
            <person name="Sun Y."/>
            <person name="Zhan W."/>
            <person name="Jiang J.F."/>
            <person name="Wang Q."/>
            <person name="Zhang B."/>
            <person name="Ji P."/>
            <person name="Bell-Sakyi L."/>
            <person name="Cui X.M."/>
            <person name="Yuan T.T."/>
            <person name="Jiang B.G."/>
            <person name="Yang W.F."/>
            <person name="Lam T.T."/>
            <person name="Chang Q.C."/>
            <person name="Ding S.J."/>
            <person name="Wang X.J."/>
            <person name="Zhu J.G."/>
            <person name="Ruan X.D."/>
            <person name="Zhao L."/>
            <person name="Wei J.T."/>
            <person name="Ye R.Z."/>
            <person name="Que T.C."/>
            <person name="Du C.H."/>
            <person name="Zhou Y.H."/>
            <person name="Cheng J.X."/>
            <person name="Dai P.F."/>
            <person name="Guo W.B."/>
            <person name="Han X.H."/>
            <person name="Huang E.J."/>
            <person name="Li L.F."/>
            <person name="Wei W."/>
            <person name="Gao Y.C."/>
            <person name="Liu J.Z."/>
            <person name="Shao H.Z."/>
            <person name="Wang X."/>
            <person name="Wang C.C."/>
            <person name="Yang T.C."/>
            <person name="Huo Q.B."/>
            <person name="Li W."/>
            <person name="Chen H.Y."/>
            <person name="Chen S.E."/>
            <person name="Zhou L.G."/>
            <person name="Ni X.B."/>
            <person name="Tian J.H."/>
            <person name="Sheng Y."/>
            <person name="Liu T."/>
            <person name="Pan Y.S."/>
            <person name="Xia L.Y."/>
            <person name="Li J."/>
            <person name="Zhao F."/>
            <person name="Cao W.C."/>
        </authorList>
    </citation>
    <scope>NUCLEOTIDE SEQUENCE</scope>
    <source>
        <strain evidence="1">Rmic-2018</strain>
    </source>
</reference>
<comment type="caution">
    <text evidence="1">The sequence shown here is derived from an EMBL/GenBank/DDBJ whole genome shotgun (WGS) entry which is preliminary data.</text>
</comment>
<name>A0A9J6DAE5_RHIMP</name>
<protein>
    <submittedName>
        <fullName evidence="1">Uncharacterized protein</fullName>
    </submittedName>
</protein>
<accession>A0A9J6DAE5</accession>
<reference evidence="1" key="2">
    <citation type="submission" date="2021-09" db="EMBL/GenBank/DDBJ databases">
        <authorList>
            <person name="Jia N."/>
            <person name="Wang J."/>
            <person name="Shi W."/>
            <person name="Du L."/>
            <person name="Sun Y."/>
            <person name="Zhan W."/>
            <person name="Jiang J."/>
            <person name="Wang Q."/>
            <person name="Zhang B."/>
            <person name="Ji P."/>
            <person name="Sakyi L.B."/>
            <person name="Cui X."/>
            <person name="Yuan T."/>
            <person name="Jiang B."/>
            <person name="Yang W."/>
            <person name="Lam T.T.-Y."/>
            <person name="Chang Q."/>
            <person name="Ding S."/>
            <person name="Wang X."/>
            <person name="Zhu J."/>
            <person name="Ruan X."/>
            <person name="Zhao L."/>
            <person name="Wei J."/>
            <person name="Que T."/>
            <person name="Du C."/>
            <person name="Cheng J."/>
            <person name="Dai P."/>
            <person name="Han X."/>
            <person name="Huang E."/>
            <person name="Gao Y."/>
            <person name="Liu J."/>
            <person name="Shao H."/>
            <person name="Ye R."/>
            <person name="Li L."/>
            <person name="Wei W."/>
            <person name="Wang X."/>
            <person name="Wang C."/>
            <person name="Huo Q."/>
            <person name="Li W."/>
            <person name="Guo W."/>
            <person name="Chen H."/>
            <person name="Chen S."/>
            <person name="Zhou L."/>
            <person name="Zhou L."/>
            <person name="Ni X."/>
            <person name="Tian J."/>
            <person name="Zhou Y."/>
            <person name="Sheng Y."/>
            <person name="Liu T."/>
            <person name="Pan Y."/>
            <person name="Xia L."/>
            <person name="Li J."/>
            <person name="Zhao F."/>
            <person name="Cao W."/>
        </authorList>
    </citation>
    <scope>NUCLEOTIDE SEQUENCE</scope>
    <source>
        <strain evidence="1">Rmic-2018</strain>
        <tissue evidence="1">Larvae</tissue>
    </source>
</reference>
<dbReference type="EMBL" id="JABSTU010000010">
    <property type="protein sequence ID" value="KAH8018822.1"/>
    <property type="molecule type" value="Genomic_DNA"/>
</dbReference>
<evidence type="ECO:0000313" key="1">
    <source>
        <dbReference type="EMBL" id="KAH8018822.1"/>
    </source>
</evidence>
<dbReference type="AlphaFoldDB" id="A0A9J6DAE5"/>
<dbReference type="Proteomes" id="UP000821866">
    <property type="component" value="Chromosome 8"/>
</dbReference>
<sequence length="331" mass="37660">MMAERKSPVSLYRLCVVYVSGNIDTFCPAHEDIFASAFPLNVSNDLVWQSWKQRNFISLYHLLKHRLSPDGLRYIEYRLSTAILSRLPKLVCESPEYLRRLVELTLVGVENEHDRRMVEVLGQQAHLRWVTQRPLNARQQTQIRVTENSVEICEPMSPFPPLKDGIFYQLMTRQELLESEISFEQRITESPQFDLLHGMLWEQMVKIPFLTDAPLPFLKGFKLNLSDFTACILGRLLQSTIALPHKANNFPVLGCISLVLTGQEDILPLGLQLVSNDHTLEVSSATLSPFSQERAELGLKRRGTGLKALASCVFHLYAAAISDEGQVLRNL</sequence>
<gene>
    <name evidence="1" type="ORF">HPB51_012326</name>
</gene>
<dbReference type="VEuPathDB" id="VectorBase:LOC119180603"/>
<keyword evidence="2" id="KW-1185">Reference proteome</keyword>
<organism evidence="1 2">
    <name type="scientific">Rhipicephalus microplus</name>
    <name type="common">Cattle tick</name>
    <name type="synonym">Boophilus microplus</name>
    <dbReference type="NCBI Taxonomy" id="6941"/>
    <lineage>
        <taxon>Eukaryota</taxon>
        <taxon>Metazoa</taxon>
        <taxon>Ecdysozoa</taxon>
        <taxon>Arthropoda</taxon>
        <taxon>Chelicerata</taxon>
        <taxon>Arachnida</taxon>
        <taxon>Acari</taxon>
        <taxon>Parasitiformes</taxon>
        <taxon>Ixodida</taxon>
        <taxon>Ixodoidea</taxon>
        <taxon>Ixodidae</taxon>
        <taxon>Rhipicephalinae</taxon>
        <taxon>Rhipicephalus</taxon>
        <taxon>Boophilus</taxon>
    </lineage>
</organism>
<evidence type="ECO:0000313" key="2">
    <source>
        <dbReference type="Proteomes" id="UP000821866"/>
    </source>
</evidence>